<dbReference type="PROSITE" id="PS51257">
    <property type="entry name" value="PROKAR_LIPOPROTEIN"/>
    <property type="match status" value="1"/>
</dbReference>
<dbReference type="Gene3D" id="3.40.190.10">
    <property type="entry name" value="Periplasmic binding protein-like II"/>
    <property type="match status" value="1"/>
</dbReference>
<protein>
    <recommendedName>
        <fullName evidence="4">ABC transporter substrate-binding protein</fullName>
    </recommendedName>
</protein>
<evidence type="ECO:0008006" key="4">
    <source>
        <dbReference type="Google" id="ProtNLM"/>
    </source>
</evidence>
<keyword evidence="1" id="KW-1133">Transmembrane helix</keyword>
<dbReference type="AlphaFoldDB" id="A0A1R4KP16"/>
<accession>A0A1R4KP16</accession>
<dbReference type="SUPFAM" id="SSF53850">
    <property type="entry name" value="Periplasmic binding protein-like II"/>
    <property type="match status" value="1"/>
</dbReference>
<reference evidence="2 3" key="1">
    <citation type="submission" date="2017-02" db="EMBL/GenBank/DDBJ databases">
        <authorList>
            <person name="Peterson S.W."/>
        </authorList>
    </citation>
    <scope>NUCLEOTIDE SEQUENCE [LARGE SCALE GENOMIC DNA]</scope>
    <source>
        <strain evidence="2 3">B Mb 05.01</strain>
    </source>
</reference>
<keyword evidence="1" id="KW-0472">Membrane</keyword>
<dbReference type="RefSeq" id="WP_256971686.1">
    <property type="nucleotide sequence ID" value="NZ_FUKO01000041.1"/>
</dbReference>
<keyword evidence="3" id="KW-1185">Reference proteome</keyword>
<evidence type="ECO:0000256" key="1">
    <source>
        <dbReference type="SAM" id="Phobius"/>
    </source>
</evidence>
<gene>
    <name evidence="2" type="ORF">FM104_14555</name>
</gene>
<proteinExistence type="predicted"/>
<evidence type="ECO:0000313" key="2">
    <source>
        <dbReference type="EMBL" id="SJN46091.1"/>
    </source>
</evidence>
<sequence>MARLLGRYDALRVVRVGMLTGLLFVAMLLSGCGLTIPTDPNGALDRATGSILRVGASLEPGLVERTGDELHGPLVSLTERFADSIDARVEWTVAAEETLVGELESGDLDLAIGGFTDETPWVDRVGITRGYSNIAGSDERSLVFAVPLGENALLSKLESFLDKELQ</sequence>
<feature type="transmembrane region" description="Helical" evidence="1">
    <location>
        <begin position="12"/>
        <end position="36"/>
    </location>
</feature>
<dbReference type="Proteomes" id="UP000196320">
    <property type="component" value="Unassembled WGS sequence"/>
</dbReference>
<organism evidence="2 3">
    <name type="scientific">Microbacterium esteraromaticum</name>
    <dbReference type="NCBI Taxonomy" id="57043"/>
    <lineage>
        <taxon>Bacteria</taxon>
        <taxon>Bacillati</taxon>
        <taxon>Actinomycetota</taxon>
        <taxon>Actinomycetes</taxon>
        <taxon>Micrococcales</taxon>
        <taxon>Microbacteriaceae</taxon>
        <taxon>Microbacterium</taxon>
    </lineage>
</organism>
<dbReference type="EMBL" id="FUKO01000041">
    <property type="protein sequence ID" value="SJN46091.1"/>
    <property type="molecule type" value="Genomic_DNA"/>
</dbReference>
<name>A0A1R4KP16_9MICO</name>
<keyword evidence="1" id="KW-0812">Transmembrane</keyword>
<evidence type="ECO:0000313" key="3">
    <source>
        <dbReference type="Proteomes" id="UP000196320"/>
    </source>
</evidence>